<keyword evidence="1" id="KW-0614">Plasmid</keyword>
<keyword evidence="2" id="KW-1185">Reference proteome</keyword>
<geneLocation type="plasmid" evidence="1 2">
    <name>III</name>
</geneLocation>
<accession>A0A160T7J3</accession>
<dbReference type="RefSeq" id="WP_095045730.1">
    <property type="nucleotide sequence ID" value="NZ_LN890657.1"/>
</dbReference>
<name>A0A160T7J3_9CHLR</name>
<dbReference type="OrthoDB" id="57454at2"/>
<dbReference type="InterPro" id="IPR053738">
    <property type="entry name" value="Lambda_capsid_assembly"/>
</dbReference>
<dbReference type="EMBL" id="LN890657">
    <property type="protein sequence ID" value="CUS06436.1"/>
    <property type="molecule type" value="Genomic_DNA"/>
</dbReference>
<protein>
    <submittedName>
        <fullName evidence="1">Uncharacterized protein</fullName>
    </submittedName>
</protein>
<gene>
    <name evidence="1" type="ORF">CFX0092_P0036</name>
</gene>
<dbReference type="InterPro" id="IPR005564">
    <property type="entry name" value="Major_capsid_GpE"/>
</dbReference>
<evidence type="ECO:0000313" key="1">
    <source>
        <dbReference type="EMBL" id="CUS06436.1"/>
    </source>
</evidence>
<dbReference type="KEGG" id="pbf:CFX0092_P0036"/>
<dbReference type="Proteomes" id="UP000215027">
    <property type="component" value="Plasmid III"/>
</dbReference>
<organism evidence="1 2">
    <name type="scientific">Candidatus Promineifilum breve</name>
    <dbReference type="NCBI Taxonomy" id="1806508"/>
    <lineage>
        <taxon>Bacteria</taxon>
        <taxon>Bacillati</taxon>
        <taxon>Chloroflexota</taxon>
        <taxon>Ardenticatenia</taxon>
        <taxon>Candidatus Promineifilales</taxon>
        <taxon>Candidatus Promineifilaceae</taxon>
        <taxon>Candidatus Promineifilum</taxon>
    </lineage>
</organism>
<proteinExistence type="predicted"/>
<dbReference type="Pfam" id="PF03864">
    <property type="entry name" value="Phage_cap_E"/>
    <property type="match status" value="1"/>
</dbReference>
<dbReference type="AlphaFoldDB" id="A0A160T7J3"/>
<dbReference type="Gene3D" id="3.90.1690.10">
    <property type="entry name" value="phage-related protein like domain"/>
    <property type="match status" value="1"/>
</dbReference>
<evidence type="ECO:0000313" key="2">
    <source>
        <dbReference type="Proteomes" id="UP000215027"/>
    </source>
</evidence>
<sequence>MPTINQAQTVEPVLTGILTAYQQAQLRFVAERVFPAVPVQTDSGSFLKLTKRYWFQDGLQRRAPGDPFIRLDYGTESDTFKTEQWAGDEAIADEERANSTLPLDLERTAIEHLGNVSMLRKEIQFATDFMKTGVWGTDNTSATDWDDANGDPIADIIEASGVISAATGYEPNTLVVGAVVDRALRKSAKIREVIKYTQATTMQAVRAAIAGALGIENYLVSSAIYDSANEGQAASYGPIIDDDALLLYINPTVGWSGISAGKTFVWQPGGGAGSIYSYYDNGRHATVIQHKEQWDQKLVAPELGYFFSDIV</sequence>
<reference evidence="1" key="1">
    <citation type="submission" date="2016-01" db="EMBL/GenBank/DDBJ databases">
        <authorList>
            <person name="Mcilroy J.S."/>
            <person name="Karst M S."/>
            <person name="Albertsen M."/>
        </authorList>
    </citation>
    <scope>NUCLEOTIDE SEQUENCE</scope>
    <source>
        <strain evidence="1">Cfx-K</strain>
        <plasmid evidence="1">III</plasmid>
    </source>
</reference>